<evidence type="ECO:0000256" key="10">
    <source>
        <dbReference type="SAM" id="MobiDB-lite"/>
    </source>
</evidence>
<feature type="compositionally biased region" description="Pro residues" evidence="10">
    <location>
        <begin position="1066"/>
        <end position="1075"/>
    </location>
</feature>
<evidence type="ECO:0000256" key="3">
    <source>
        <dbReference type="ARBA" id="ARBA00022490"/>
    </source>
</evidence>
<feature type="active site" description="Charge relay system" evidence="8">
    <location>
        <position position="743"/>
    </location>
</feature>
<dbReference type="PANTHER" id="PTHR43253:SF1">
    <property type="entry name" value="TRICORN PROTEASE HOMOLOG 2-RELATED"/>
    <property type="match status" value="1"/>
</dbReference>
<evidence type="ECO:0000313" key="13">
    <source>
        <dbReference type="EMBL" id="MQA38303.1"/>
    </source>
</evidence>
<dbReference type="InterPro" id="IPR029414">
    <property type="entry name" value="Tricorn_PDZ"/>
</dbReference>
<dbReference type="SMART" id="SM00245">
    <property type="entry name" value="TSPc"/>
    <property type="match status" value="1"/>
</dbReference>
<sequence length="1088" mass="119748">MAPPNNWRHPMKLRTTLALALCMSTAQAGDVLKRFPHASAERIVFVAKGKLWQVARSGGVASQLAPQATRPVMPRYSPDSQWIAFSAQRDGHQDVYVMPAAGGEPRRLTFNPNYAQQKDDMVVTWTPDSRHIVFGSRMQAWNQKGYRMFLVPREGGLPQPLPMEHAGLMSYAADARHIAYTQVLNDFDARKRYDGGLAQDIYTYDLDTHASQKITHWKGNDTAPMWYGRSIYYLSDSDSKRRMNLWAYDQDSGKSRQLTFFTDFDIDFPALGGNQITFQQGGKLYALDLPTERLREIRVTLPADASPQLQEVDASRFIREGDAAFALAPDGGAAVFSARGDLFAVATGVNAVTRLTATSGADEERPAFSPDGKLLAYITDINGEQQVAVRPAQGGAERLLTHSTRGAYYTPVWSPDGKTLAVTDSDKRLWLLTVADGTLRDVAHDLHRVIDDAAFSPDGRWLAYSTQAENQQRAIHLYDIAAGQDRVVSSPMNSDWKPAFSDDGQYLYFLSSRHELPVSSSSEEAFATVNPNGIYVTTLQQQAPSAVRALRASAPAGNGKAANGQIDFEGLMRRAVPVPVGPGNYSGLAVKQGNVVYLSQPMPLVAGELPGQQNALHLYDMQRGEDRVLQQDVEQFQLSGDGRRVLIKQGDQWKTIATAAGAADSQPLSFKGMTATINLKEEWAALYNKVWRLDRDFYLSPTMNGIDWPAVRKAYARLLPLLGSRDDLNYLIGQLQGELATSHMVYGSGDFGPPPNRPATPRLGADYALDAASGRYRLARIYPGDNSRPSLRSPLAEPGLGVREGDYLLAINGKPLAAPHTPDELLEGLNGKLDLLVADKPDGTPRQITVDPVRSEMALREEYMIEQNRRKVEQLSGGRIAYVFVRDFHQTGAEQFVRQFYPQMDKQGLIFDVRWNLGGFTSQQILARLRRNVAGLYVNRAGGRETLPAQQIIGPKVALTNQFTGSDGDQFAYYFRDYGLGKVVGQRSWGGVRGVTGAMELADGGYLAIPKDALYSPDSRWLIENHGTDPDVEVNDVPGETLEGKDAQLEAAIRMMVDALDRQPAVLPPAPPALPSYPKDGDVPGPSL</sequence>
<keyword evidence="14" id="KW-1185">Reference proteome</keyword>
<dbReference type="InterPro" id="IPR012393">
    <property type="entry name" value="Tricorn_protease"/>
</dbReference>
<dbReference type="PANTHER" id="PTHR43253">
    <property type="entry name" value="TRICORN PROTEASE HOMOLOG 2-RELATED"/>
    <property type="match status" value="1"/>
</dbReference>
<evidence type="ECO:0000256" key="1">
    <source>
        <dbReference type="ARBA" id="ARBA00004496"/>
    </source>
</evidence>
<dbReference type="Pfam" id="PF26550">
    <property type="entry name" value="Tricorn_2nd"/>
    <property type="match status" value="1"/>
</dbReference>
<dbReference type="CDD" id="cd07562">
    <property type="entry name" value="Peptidase_S41_TRI"/>
    <property type="match status" value="1"/>
</dbReference>
<evidence type="ECO:0000313" key="14">
    <source>
        <dbReference type="Proteomes" id="UP000440498"/>
    </source>
</evidence>
<evidence type="ECO:0000256" key="6">
    <source>
        <dbReference type="ARBA" id="ARBA00022825"/>
    </source>
</evidence>
<proteinExistence type="inferred from homology"/>
<evidence type="ECO:0000256" key="4">
    <source>
        <dbReference type="ARBA" id="ARBA00022670"/>
    </source>
</evidence>
<feature type="signal peptide" evidence="11">
    <location>
        <begin position="1"/>
        <end position="28"/>
    </location>
</feature>
<dbReference type="Gene3D" id="2.130.10.10">
    <property type="entry name" value="YVTN repeat-like/Quinoprotein amine dehydrogenase"/>
    <property type="match status" value="1"/>
</dbReference>
<keyword evidence="3 7" id="KW-0963">Cytoplasm</keyword>
<comment type="similarity">
    <text evidence="2 7">Belongs to the peptidase S41B family.</text>
</comment>
<dbReference type="InterPro" id="IPR005151">
    <property type="entry name" value="Tail-specific_protease"/>
</dbReference>
<dbReference type="Pfam" id="PF14685">
    <property type="entry name" value="PDZ_Tricorn"/>
    <property type="match status" value="1"/>
</dbReference>
<dbReference type="EMBL" id="WHUG01000003">
    <property type="protein sequence ID" value="MQA38303.1"/>
    <property type="molecule type" value="Genomic_DNA"/>
</dbReference>
<dbReference type="AlphaFoldDB" id="A0A6A7MZU3"/>
<keyword evidence="5 7" id="KW-0378">Hydrolase</keyword>
<dbReference type="Gene3D" id="2.120.10.60">
    <property type="entry name" value="Tricorn protease N-terminal domain"/>
    <property type="match status" value="1"/>
</dbReference>
<dbReference type="CDD" id="cd10828">
    <property type="entry name" value="cpPDZ_Tricorn-protease"/>
    <property type="match status" value="1"/>
</dbReference>
<evidence type="ECO:0000256" key="5">
    <source>
        <dbReference type="ARBA" id="ARBA00022801"/>
    </source>
</evidence>
<dbReference type="InterPro" id="IPR015943">
    <property type="entry name" value="WD40/YVTN_repeat-like_dom_sf"/>
</dbReference>
<dbReference type="InterPro" id="IPR028204">
    <property type="entry name" value="Tricorn_C1"/>
</dbReference>
<comment type="function">
    <text evidence="7">Degrades oligopeptides.</text>
</comment>
<dbReference type="GO" id="GO:0008236">
    <property type="term" value="F:serine-type peptidase activity"/>
    <property type="evidence" value="ECO:0007669"/>
    <property type="project" value="UniProtKB-UniRule"/>
</dbReference>
<dbReference type="PIRSF" id="PIRSF036421">
    <property type="entry name" value="Tricorn_protease"/>
    <property type="match status" value="1"/>
</dbReference>
<feature type="active site" description="Charge relay system" evidence="8">
    <location>
        <position position="1024"/>
    </location>
</feature>
<dbReference type="Gene3D" id="3.90.226.10">
    <property type="entry name" value="2-enoyl-CoA Hydratase, Chain A, domain 1"/>
    <property type="match status" value="1"/>
</dbReference>
<keyword evidence="11" id="KW-0732">Signal</keyword>
<name>A0A6A7MZU3_9BURK</name>
<evidence type="ECO:0000256" key="11">
    <source>
        <dbReference type="SAM" id="SignalP"/>
    </source>
</evidence>
<dbReference type="SUPFAM" id="SSF69304">
    <property type="entry name" value="Tricorn protease N-terminal domain"/>
    <property type="match status" value="1"/>
</dbReference>
<keyword evidence="4 7" id="KW-0645">Protease</keyword>
<evidence type="ECO:0000256" key="7">
    <source>
        <dbReference type="PIRNR" id="PIRNR036421"/>
    </source>
</evidence>
<reference evidence="13 14" key="1">
    <citation type="submission" date="2019-10" db="EMBL/GenBank/DDBJ databases">
        <title>Two novel species isolated from a subtropical stream in China.</title>
        <authorList>
            <person name="Lu H."/>
        </authorList>
    </citation>
    <scope>NUCLEOTIDE SEQUENCE [LARGE SCALE GENOMIC DNA]</scope>
    <source>
        <strain evidence="13 14">FT29W</strain>
    </source>
</reference>
<feature type="chain" id="PRO_5025362765" description="Tricorn protease homolog" evidence="11">
    <location>
        <begin position="29"/>
        <end position="1088"/>
    </location>
</feature>
<gene>
    <name evidence="13" type="ORF">GEV02_09100</name>
</gene>
<dbReference type="SUPFAM" id="SSF82171">
    <property type="entry name" value="DPP6 N-terminal domain-like"/>
    <property type="match status" value="1"/>
</dbReference>
<dbReference type="Gene3D" id="3.30.750.44">
    <property type="match status" value="1"/>
</dbReference>
<evidence type="ECO:0000256" key="9">
    <source>
        <dbReference type="PIRSR" id="PIRSR036421-3"/>
    </source>
</evidence>
<dbReference type="SUPFAM" id="SSF52096">
    <property type="entry name" value="ClpP/crotonase"/>
    <property type="match status" value="1"/>
</dbReference>
<dbReference type="SUPFAM" id="SSF50156">
    <property type="entry name" value="PDZ domain-like"/>
    <property type="match status" value="1"/>
</dbReference>
<organism evidence="13 14">
    <name type="scientific">Rugamonas aquatica</name>
    <dbReference type="NCBI Taxonomy" id="2743357"/>
    <lineage>
        <taxon>Bacteria</taxon>
        <taxon>Pseudomonadati</taxon>
        <taxon>Pseudomonadota</taxon>
        <taxon>Betaproteobacteria</taxon>
        <taxon>Burkholderiales</taxon>
        <taxon>Oxalobacteraceae</taxon>
        <taxon>Telluria group</taxon>
        <taxon>Rugamonas</taxon>
    </lineage>
</organism>
<dbReference type="EC" id="3.4.21.-" evidence="7"/>
<dbReference type="GO" id="GO:0006508">
    <property type="term" value="P:proteolysis"/>
    <property type="evidence" value="ECO:0007669"/>
    <property type="project" value="UniProtKB-UniRule"/>
</dbReference>
<protein>
    <recommendedName>
        <fullName evidence="7">Tricorn protease homolog</fullName>
        <ecNumber evidence="7">3.4.21.-</ecNumber>
    </recommendedName>
</protein>
<dbReference type="Pfam" id="PF03572">
    <property type="entry name" value="Peptidase_S41"/>
    <property type="match status" value="1"/>
</dbReference>
<feature type="site" description="Transition state stabilizer; via amide nitrogen" evidence="9">
    <location>
        <position position="967"/>
    </location>
</feature>
<keyword evidence="6 7" id="KW-0720">Serine protease</keyword>
<comment type="subcellular location">
    <subcellularLocation>
        <location evidence="1 7">Cytoplasm</location>
    </subcellularLocation>
</comment>
<evidence type="ECO:0000256" key="8">
    <source>
        <dbReference type="PIRSR" id="PIRSR036421-1"/>
    </source>
</evidence>
<dbReference type="Gene3D" id="2.30.42.10">
    <property type="match status" value="1"/>
</dbReference>
<evidence type="ECO:0000259" key="12">
    <source>
        <dbReference type="SMART" id="SM00245"/>
    </source>
</evidence>
<comment type="caution">
    <text evidence="13">The sequence shown here is derived from an EMBL/GenBank/DDBJ whole genome shotgun (WGS) entry which is preliminary data.</text>
</comment>
<dbReference type="Pfam" id="PF14684">
    <property type="entry name" value="Tricorn_C1"/>
    <property type="match status" value="1"/>
</dbReference>
<accession>A0A6A7MZU3</accession>
<evidence type="ECO:0000256" key="2">
    <source>
        <dbReference type="ARBA" id="ARBA00008524"/>
    </source>
</evidence>
<dbReference type="Proteomes" id="UP000440498">
    <property type="component" value="Unassembled WGS sequence"/>
</dbReference>
<dbReference type="InterPro" id="IPR036034">
    <property type="entry name" value="PDZ_sf"/>
</dbReference>
<dbReference type="GO" id="GO:0005737">
    <property type="term" value="C:cytoplasm"/>
    <property type="evidence" value="ECO:0007669"/>
    <property type="project" value="UniProtKB-SubCell"/>
</dbReference>
<feature type="domain" description="Tail specific protease" evidence="12">
    <location>
        <begin position="845"/>
        <end position="1035"/>
    </location>
</feature>
<feature type="region of interest" description="Disordered" evidence="10">
    <location>
        <begin position="1064"/>
        <end position="1088"/>
    </location>
</feature>
<feature type="active site" description="Nucleophile" evidence="8">
    <location>
        <position position="966"/>
    </location>
</feature>
<dbReference type="Pfam" id="PF26549">
    <property type="entry name" value="Tricorn_N"/>
    <property type="match status" value="1"/>
</dbReference>
<dbReference type="InterPro" id="IPR029045">
    <property type="entry name" value="ClpP/crotonase-like_dom_sf"/>
</dbReference>